<organism evidence="1 2">
    <name type="scientific">Priestia filamentosa</name>
    <dbReference type="NCBI Taxonomy" id="1402861"/>
    <lineage>
        <taxon>Bacteria</taxon>
        <taxon>Bacillati</taxon>
        <taxon>Bacillota</taxon>
        <taxon>Bacilli</taxon>
        <taxon>Bacillales</taxon>
        <taxon>Bacillaceae</taxon>
        <taxon>Priestia</taxon>
    </lineage>
</organism>
<evidence type="ECO:0000313" key="1">
    <source>
        <dbReference type="EMBL" id="AKO90829.1"/>
    </source>
</evidence>
<accession>A0A0H4KEY7</accession>
<name>A0A231S1E4_9BACI</name>
<evidence type="ECO:0000313" key="2">
    <source>
        <dbReference type="Proteomes" id="UP000036202"/>
    </source>
</evidence>
<proteinExistence type="predicted"/>
<dbReference type="EMBL" id="CP011974">
    <property type="protein sequence ID" value="AKO90829.1"/>
    <property type="molecule type" value="Genomic_DNA"/>
</dbReference>
<dbReference type="PATRIC" id="fig|135735.6.peg.153"/>
<gene>
    <name evidence="1" type="ORF">BEH_00870</name>
</gene>
<dbReference type="AlphaFoldDB" id="A0A231S1E4"/>
<protein>
    <submittedName>
        <fullName evidence="1">Uncharacterized protein</fullName>
    </submittedName>
</protein>
<dbReference type="RefSeq" id="WP_046218146.1">
    <property type="nucleotide sequence ID" value="NZ_CP011974.1"/>
</dbReference>
<keyword evidence="2" id="KW-1185">Reference proteome</keyword>
<sequence length="70" mass="7820">MEESNFTEKDISTVETSILSSVEASTVIIISVTWFDTRLQSIQWFGEMIMLIFITGLSIGENKVADKGKC</sequence>
<accession>A0A231S1E4</accession>
<dbReference type="Proteomes" id="UP000036202">
    <property type="component" value="Chromosome"/>
</dbReference>
<reference evidence="1 2" key="1">
    <citation type="journal article" date="2015" name="PLoS ONE">
        <title>Genome Sequence of Bacillus endophyticus and Analysis of Its Companion Mechanism in the Ketogulonigenium vulgare-Bacillus Strain Consortium.</title>
        <authorList>
            <person name="Jia N."/>
            <person name="Du J."/>
            <person name="Ding M.Z."/>
            <person name="Gao F."/>
            <person name="Yuan Y.J."/>
        </authorList>
    </citation>
    <scope>NUCLEOTIDE SEQUENCE [LARGE SCALE GENOMIC DNA]</scope>
    <source>
        <strain evidence="1 2">Hbe603</strain>
    </source>
</reference>
<reference evidence="2" key="2">
    <citation type="submission" date="2015-06" db="EMBL/GenBank/DDBJ databases">
        <title>Genome Sequence of Bacillus endophyticus and Analysis of its Companion Mechanism in the Ketogulonigenium vulgare-Bacillus strain Consortium.</title>
        <authorList>
            <person name="Jia N."/>
            <person name="Du J."/>
            <person name="Ding M.-Z."/>
            <person name="Gao F."/>
            <person name="Yuan Y.-J."/>
        </authorList>
    </citation>
    <scope>NUCLEOTIDE SEQUENCE [LARGE SCALE GENOMIC DNA]</scope>
    <source>
        <strain evidence="2">Hbe603</strain>
    </source>
</reference>
<dbReference type="KEGG" id="beo:BEH_00870"/>
<dbReference type="GeneID" id="93703870"/>